<sequence>MYLHNLLTILILSVLTTATPHNLDLNNHSACPKEPHCALITYNTMKQIELDNTSCTDLKEGTAYGLLVASCKCYVFSNYGCTDNFDTFEQCPGLKGPDFRDGKMVRSVRCEGQ</sequence>
<comment type="caution">
    <text evidence="2">The sequence shown here is derived from an EMBL/GenBank/DDBJ whole genome shotgun (WGS) entry which is preliminary data.</text>
</comment>
<evidence type="ECO:0000313" key="2">
    <source>
        <dbReference type="EMBL" id="KAK3207202.1"/>
    </source>
</evidence>
<keyword evidence="3" id="KW-1185">Reference proteome</keyword>
<feature type="chain" id="PRO_5042923380" evidence="1">
    <location>
        <begin position="19"/>
        <end position="113"/>
    </location>
</feature>
<proteinExistence type="predicted"/>
<reference evidence="2 3" key="1">
    <citation type="submission" date="2021-02" db="EMBL/GenBank/DDBJ databases">
        <title>Genome assembly of Pseudopithomyces chartarum.</title>
        <authorList>
            <person name="Jauregui R."/>
            <person name="Singh J."/>
            <person name="Voisey C."/>
        </authorList>
    </citation>
    <scope>NUCLEOTIDE SEQUENCE [LARGE SCALE GENOMIC DNA]</scope>
    <source>
        <strain evidence="2 3">AGR01</strain>
    </source>
</reference>
<protein>
    <submittedName>
        <fullName evidence="2">Uncharacterized protein</fullName>
    </submittedName>
</protein>
<keyword evidence="1" id="KW-0732">Signal</keyword>
<gene>
    <name evidence="2" type="ORF">GRF29_103g187874</name>
</gene>
<feature type="signal peptide" evidence="1">
    <location>
        <begin position="1"/>
        <end position="18"/>
    </location>
</feature>
<organism evidence="2 3">
    <name type="scientific">Pseudopithomyces chartarum</name>
    <dbReference type="NCBI Taxonomy" id="1892770"/>
    <lineage>
        <taxon>Eukaryota</taxon>
        <taxon>Fungi</taxon>
        <taxon>Dikarya</taxon>
        <taxon>Ascomycota</taxon>
        <taxon>Pezizomycotina</taxon>
        <taxon>Dothideomycetes</taxon>
        <taxon>Pleosporomycetidae</taxon>
        <taxon>Pleosporales</taxon>
        <taxon>Massarineae</taxon>
        <taxon>Didymosphaeriaceae</taxon>
        <taxon>Pseudopithomyces</taxon>
    </lineage>
</organism>
<accession>A0AAN6RHD3</accession>
<dbReference type="AlphaFoldDB" id="A0AAN6RHD3"/>
<dbReference type="EMBL" id="WVTA01000009">
    <property type="protein sequence ID" value="KAK3207202.1"/>
    <property type="molecule type" value="Genomic_DNA"/>
</dbReference>
<evidence type="ECO:0000256" key="1">
    <source>
        <dbReference type="SAM" id="SignalP"/>
    </source>
</evidence>
<dbReference type="Proteomes" id="UP001280581">
    <property type="component" value="Unassembled WGS sequence"/>
</dbReference>
<evidence type="ECO:0000313" key="3">
    <source>
        <dbReference type="Proteomes" id="UP001280581"/>
    </source>
</evidence>
<name>A0AAN6RHD3_9PLEO</name>